<dbReference type="InterPro" id="IPR011009">
    <property type="entry name" value="Kinase-like_dom_sf"/>
</dbReference>
<organism evidence="1 2">
    <name type="scientific">Fusobacterium necrogenes</name>
    <dbReference type="NCBI Taxonomy" id="858"/>
    <lineage>
        <taxon>Bacteria</taxon>
        <taxon>Fusobacteriati</taxon>
        <taxon>Fusobacteriota</taxon>
        <taxon>Fusobacteriia</taxon>
        <taxon>Fusobacteriales</taxon>
        <taxon>Fusobacteriaceae</taxon>
        <taxon>Fusobacterium</taxon>
    </lineage>
</organism>
<dbReference type="RefSeq" id="WP_115271313.1">
    <property type="nucleotide sequence ID" value="NZ_CASFEE010000021.1"/>
</dbReference>
<dbReference type="OrthoDB" id="9795390at2"/>
<proteinExistence type="predicted"/>
<dbReference type="Gene3D" id="1.10.510.10">
    <property type="entry name" value="Transferase(Phosphotransferase) domain 1"/>
    <property type="match status" value="1"/>
</dbReference>
<sequence length="228" mass="27375">MERLRCEQDILYYDDKKNIKLYDKIKNACYNIERVLKNDQRSYVAIVNIDGEKYVLKKPIEKNRRKWQRFLSIFRGSESKREYENIQKINKLGFNGAIPYLVVEKKIGPCVVDSYLLYSYLEGKEGRTEDIALISEELKKIHRRGYLHGDSQVMNFLINGNTVYLIDTKLMRNRYGKFGEVFEFIYLEESCDRDIEYDRESIYYKGAIALKKYLIWFSNFKRRLRGKK</sequence>
<accession>A0A377GZ99</accession>
<dbReference type="InterPro" id="IPR009330">
    <property type="entry name" value="LipoPS_heptP_kinase"/>
</dbReference>
<dbReference type="AlphaFoldDB" id="A0A377GZ99"/>
<name>A0A377GZ99_9FUSO</name>
<evidence type="ECO:0000313" key="1">
    <source>
        <dbReference type="EMBL" id="STO32309.1"/>
    </source>
</evidence>
<keyword evidence="2" id="KW-1185">Reference proteome</keyword>
<evidence type="ECO:0000313" key="2">
    <source>
        <dbReference type="Proteomes" id="UP000255328"/>
    </source>
</evidence>
<dbReference type="Pfam" id="PF06176">
    <property type="entry name" value="WaaY"/>
    <property type="match status" value="1"/>
</dbReference>
<protein>
    <submittedName>
        <fullName evidence="1">Lipopolysaccharide core biosynthesis protein</fullName>
    </submittedName>
</protein>
<reference evidence="1 2" key="1">
    <citation type="submission" date="2018-06" db="EMBL/GenBank/DDBJ databases">
        <authorList>
            <consortium name="Pathogen Informatics"/>
            <person name="Doyle S."/>
        </authorList>
    </citation>
    <scope>NUCLEOTIDE SEQUENCE [LARGE SCALE GENOMIC DNA]</scope>
    <source>
        <strain evidence="1 2">NCTC10723</strain>
    </source>
</reference>
<gene>
    <name evidence="1" type="ORF">NCTC10723_01809</name>
</gene>
<dbReference type="SUPFAM" id="SSF56112">
    <property type="entry name" value="Protein kinase-like (PK-like)"/>
    <property type="match status" value="1"/>
</dbReference>
<dbReference type="Proteomes" id="UP000255328">
    <property type="component" value="Unassembled WGS sequence"/>
</dbReference>
<dbReference type="EMBL" id="UGGU01000003">
    <property type="protein sequence ID" value="STO32309.1"/>
    <property type="molecule type" value="Genomic_DNA"/>
</dbReference>